<dbReference type="InterPro" id="IPR007351">
    <property type="entry name" value="YjbR"/>
</dbReference>
<gene>
    <name evidence="1" type="ORF">SAMN04488136_10984</name>
</gene>
<reference evidence="1 2" key="1">
    <citation type="submission" date="2016-10" db="EMBL/GenBank/DDBJ databases">
        <authorList>
            <person name="de Groot N.N."/>
        </authorList>
    </citation>
    <scope>NUCLEOTIDE SEQUENCE [LARGE SCALE GENOMIC DNA]</scope>
    <source>
        <strain evidence="1 2">CGMCC 1.10228</strain>
    </source>
</reference>
<organism evidence="1 2">
    <name type="scientific">Vibrio xiamenensis</name>
    <dbReference type="NCBI Taxonomy" id="861298"/>
    <lineage>
        <taxon>Bacteria</taxon>
        <taxon>Pseudomonadati</taxon>
        <taxon>Pseudomonadota</taxon>
        <taxon>Gammaproteobacteria</taxon>
        <taxon>Vibrionales</taxon>
        <taxon>Vibrionaceae</taxon>
        <taxon>Vibrio</taxon>
    </lineage>
</organism>
<proteinExistence type="predicted"/>
<evidence type="ECO:0000313" key="1">
    <source>
        <dbReference type="EMBL" id="SDH14692.1"/>
    </source>
</evidence>
<sequence>MTTSELERYLDQMMGASASQPFGPEATVYKIKDKMFALLAAREGRDYVTLKAKPEDGEILSEQFRDITPGYHMNKRHWITVYFAGDVEDSLIIDLCEQSYALVASKLTKVQRQSLGL</sequence>
<name>A0A1G8A199_9VIBR</name>
<accession>A0A1G8A199</accession>
<dbReference type="PANTHER" id="PTHR35145:SF1">
    <property type="entry name" value="CYTOPLASMIC PROTEIN"/>
    <property type="match status" value="1"/>
</dbReference>
<dbReference type="Proteomes" id="UP000198854">
    <property type="component" value="Unassembled WGS sequence"/>
</dbReference>
<dbReference type="STRING" id="861298.SAMN04488136_10984"/>
<dbReference type="Gene3D" id="3.90.1150.30">
    <property type="match status" value="1"/>
</dbReference>
<protein>
    <submittedName>
        <fullName evidence="1">Predicted DNA-binding protein, MmcQ/YjbR family</fullName>
    </submittedName>
</protein>
<dbReference type="AlphaFoldDB" id="A0A1G8A199"/>
<dbReference type="RefSeq" id="WP_093272726.1">
    <property type="nucleotide sequence ID" value="NZ_FNDD01000009.1"/>
</dbReference>
<dbReference type="EMBL" id="FNDD01000009">
    <property type="protein sequence ID" value="SDH14692.1"/>
    <property type="molecule type" value="Genomic_DNA"/>
</dbReference>
<keyword evidence="2" id="KW-1185">Reference proteome</keyword>
<dbReference type="SUPFAM" id="SSF142906">
    <property type="entry name" value="YjbR-like"/>
    <property type="match status" value="1"/>
</dbReference>
<dbReference type="PANTHER" id="PTHR35145">
    <property type="entry name" value="CYTOPLASMIC PROTEIN-RELATED"/>
    <property type="match status" value="1"/>
</dbReference>
<evidence type="ECO:0000313" key="2">
    <source>
        <dbReference type="Proteomes" id="UP000198854"/>
    </source>
</evidence>
<dbReference type="Pfam" id="PF04237">
    <property type="entry name" value="YjbR"/>
    <property type="match status" value="1"/>
</dbReference>
<keyword evidence="1" id="KW-0238">DNA-binding</keyword>
<dbReference type="InterPro" id="IPR038056">
    <property type="entry name" value="YjbR-like_sf"/>
</dbReference>
<dbReference type="InterPro" id="IPR058532">
    <property type="entry name" value="YjbR/MT2646/Rv2570-like"/>
</dbReference>
<dbReference type="OrthoDB" id="3194910at2"/>
<dbReference type="GO" id="GO:0003677">
    <property type="term" value="F:DNA binding"/>
    <property type="evidence" value="ECO:0007669"/>
    <property type="project" value="UniProtKB-KW"/>
</dbReference>